<dbReference type="Gene3D" id="3.90.226.10">
    <property type="entry name" value="2-enoyl-CoA Hydratase, Chain A, domain 1"/>
    <property type="match status" value="1"/>
</dbReference>
<proteinExistence type="inferred from homology"/>
<gene>
    <name evidence="2" type="ORF">IC621_14830</name>
</gene>
<dbReference type="EMBL" id="JACXAI010000019">
    <property type="protein sequence ID" value="MBD1381511.1"/>
    <property type="molecule type" value="Genomic_DNA"/>
</dbReference>
<organism evidence="2 3">
    <name type="scientific">Metabacillus arenae</name>
    <dbReference type="NCBI Taxonomy" id="2771434"/>
    <lineage>
        <taxon>Bacteria</taxon>
        <taxon>Bacillati</taxon>
        <taxon>Bacillota</taxon>
        <taxon>Bacilli</taxon>
        <taxon>Bacillales</taxon>
        <taxon>Bacillaceae</taxon>
        <taxon>Metabacillus</taxon>
    </lineage>
</organism>
<comment type="caution">
    <text evidence="2">The sequence shown here is derived from an EMBL/GenBank/DDBJ whole genome shotgun (WGS) entry which is preliminary data.</text>
</comment>
<protein>
    <submittedName>
        <fullName evidence="2">Enoyl-CoA hydratase/isomerase family protein</fullName>
    </submittedName>
</protein>
<keyword evidence="3" id="KW-1185">Reference proteome</keyword>
<dbReference type="GO" id="GO:0003824">
    <property type="term" value="F:catalytic activity"/>
    <property type="evidence" value="ECO:0007669"/>
    <property type="project" value="UniProtKB-ARBA"/>
</dbReference>
<dbReference type="PANTHER" id="PTHR43802">
    <property type="entry name" value="ENOYL-COA HYDRATASE"/>
    <property type="match status" value="1"/>
</dbReference>
<evidence type="ECO:0000256" key="1">
    <source>
        <dbReference type="ARBA" id="ARBA00005254"/>
    </source>
</evidence>
<comment type="similarity">
    <text evidence="1">Belongs to the enoyl-CoA hydratase/isomerase family.</text>
</comment>
<dbReference type="Pfam" id="PF00378">
    <property type="entry name" value="ECH_1"/>
    <property type="match status" value="1"/>
</dbReference>
<sequence>MYNNLFYEVKDSISTITINRPKTYNSLSTETKLELTDAFEAANHDENVKAIIITGSGKKAFCSGQDLSESKEVNQETADAWVDEFDKLYRVIRSIEKPIIASINGFATGSGLQLALLADIRIAAQSAKFGMTEINVGLPCIIGSTMFWEVMGKSKTIDLILTGRLLQAEEAKEYELVTRVVADDALKEATGQLAAELAAKPPVGVALNKRWFKRMSDSDFNSCMQYASEAHTLAYESGEPQQAMTLFFEKRAARKG</sequence>
<dbReference type="RefSeq" id="WP_191159109.1">
    <property type="nucleotide sequence ID" value="NZ_JACXAI010000019.1"/>
</dbReference>
<dbReference type="PANTHER" id="PTHR43802:SF1">
    <property type="entry name" value="IP11341P-RELATED"/>
    <property type="match status" value="1"/>
</dbReference>
<reference evidence="2" key="1">
    <citation type="submission" date="2020-09" db="EMBL/GenBank/DDBJ databases">
        <title>A novel bacterium of genus Bacillus, isolated from South China Sea.</title>
        <authorList>
            <person name="Huang H."/>
            <person name="Mo K."/>
            <person name="Hu Y."/>
        </authorList>
    </citation>
    <scope>NUCLEOTIDE SEQUENCE</scope>
    <source>
        <strain evidence="2">IB182487</strain>
    </source>
</reference>
<dbReference type="AlphaFoldDB" id="A0A926RXZ9"/>
<dbReference type="Proteomes" id="UP000626844">
    <property type="component" value="Unassembled WGS sequence"/>
</dbReference>
<dbReference type="InterPro" id="IPR001753">
    <property type="entry name" value="Enoyl-CoA_hydra/iso"/>
</dbReference>
<dbReference type="SUPFAM" id="SSF52096">
    <property type="entry name" value="ClpP/crotonase"/>
    <property type="match status" value="1"/>
</dbReference>
<dbReference type="CDD" id="cd06558">
    <property type="entry name" value="crotonase-like"/>
    <property type="match status" value="1"/>
</dbReference>
<accession>A0A926RXZ9</accession>
<evidence type="ECO:0000313" key="2">
    <source>
        <dbReference type="EMBL" id="MBD1381511.1"/>
    </source>
</evidence>
<name>A0A926RXZ9_9BACI</name>
<evidence type="ECO:0000313" key="3">
    <source>
        <dbReference type="Proteomes" id="UP000626844"/>
    </source>
</evidence>
<dbReference type="InterPro" id="IPR029045">
    <property type="entry name" value="ClpP/crotonase-like_dom_sf"/>
</dbReference>